<evidence type="ECO:0000256" key="1">
    <source>
        <dbReference type="SAM" id="Phobius"/>
    </source>
</evidence>
<keyword evidence="1" id="KW-1133">Transmembrane helix</keyword>
<gene>
    <name evidence="2" type="ORF">BN9_109730</name>
</gene>
<reference evidence="2 3" key="1">
    <citation type="submission" date="2012-05" db="EMBL/GenBank/DDBJ databases">
        <title>Recombination and specialization in a pathogen metapopulation.</title>
        <authorList>
            <person name="Gardiner A."/>
            <person name="Kemen E."/>
            <person name="Schultz-Larsen T."/>
            <person name="MacLean D."/>
            <person name="Van Oosterhout C."/>
            <person name="Jones J.D.G."/>
        </authorList>
    </citation>
    <scope>NUCLEOTIDE SEQUENCE [LARGE SCALE GENOMIC DNA]</scope>
    <source>
        <strain evidence="2 3">Ac Nc2</strain>
    </source>
</reference>
<feature type="transmembrane region" description="Helical" evidence="1">
    <location>
        <begin position="54"/>
        <end position="76"/>
    </location>
</feature>
<dbReference type="Proteomes" id="UP000053237">
    <property type="component" value="Unassembled WGS sequence"/>
</dbReference>
<dbReference type="EMBL" id="CAIX01000317">
    <property type="protein sequence ID" value="CCI10603.1"/>
    <property type="molecule type" value="Genomic_DNA"/>
</dbReference>
<keyword evidence="3" id="KW-1185">Reference proteome</keyword>
<accession>A0A024FTY3</accession>
<keyword evidence="1" id="KW-0812">Transmembrane</keyword>
<name>A0A024FTY3_9STRA</name>
<organism evidence="2 3">
    <name type="scientific">Albugo candida</name>
    <dbReference type="NCBI Taxonomy" id="65357"/>
    <lineage>
        <taxon>Eukaryota</taxon>
        <taxon>Sar</taxon>
        <taxon>Stramenopiles</taxon>
        <taxon>Oomycota</taxon>
        <taxon>Peronosporomycetes</taxon>
        <taxon>Albuginales</taxon>
        <taxon>Albuginaceae</taxon>
        <taxon>Albugo</taxon>
    </lineage>
</organism>
<keyword evidence="1" id="KW-0472">Membrane</keyword>
<comment type="caution">
    <text evidence="2">The sequence shown here is derived from an EMBL/GenBank/DDBJ whole genome shotgun (WGS) entry which is preliminary data.</text>
</comment>
<dbReference type="AlphaFoldDB" id="A0A024FTY3"/>
<evidence type="ECO:0000313" key="3">
    <source>
        <dbReference type="Proteomes" id="UP000053237"/>
    </source>
</evidence>
<proteinExistence type="predicted"/>
<evidence type="ECO:0000313" key="2">
    <source>
        <dbReference type="EMBL" id="CCI10603.1"/>
    </source>
</evidence>
<dbReference type="InParanoid" id="A0A024FTY3"/>
<protein>
    <submittedName>
        <fullName evidence="2">Uncharacterized protein</fullName>
    </submittedName>
</protein>
<sequence>MHIKARMSDDKRQAHQLSACVCYLEHKKTRNFIDSGKRGTICIRFNIKVMRMKSLLSVAFSKGCVVNLNTQATYLMNDPVLIDSAVNLFSTLHVRFDILFFYFCNRFFILYPWVFHDDRMSRKDLPIDV</sequence>
<feature type="transmembrane region" description="Helical" evidence="1">
    <location>
        <begin position="96"/>
        <end position="115"/>
    </location>
</feature>